<dbReference type="EMBL" id="AY378100">
    <property type="protein sequence ID" value="AAR07648.1"/>
    <property type="molecule type" value="Genomic_DNA"/>
</dbReference>
<dbReference type="InterPro" id="IPR023847">
    <property type="entry name" value="MSMEG0572"/>
</dbReference>
<reference evidence="1" key="1">
    <citation type="submission" date="2003-09" db="EMBL/GenBank/DDBJ databases">
        <authorList>
            <person name="Chen Y.-T."/>
            <person name="Peng H.-L."/>
        </authorList>
    </citation>
    <scope>NUCLEOTIDE SEQUENCE</scope>
    <source>
        <strain evidence="1">CG43</strain>
        <plasmid evidence="1">pLVPK</plasmid>
    </source>
</reference>
<accession>Q6U673</accession>
<organism evidence="1">
    <name type="scientific">Klebsiella pneumoniae CG43</name>
    <dbReference type="NCBI Taxonomy" id="1244085"/>
    <lineage>
        <taxon>Bacteria</taxon>
        <taxon>Pseudomonadati</taxon>
        <taxon>Pseudomonadota</taxon>
        <taxon>Gammaproteobacteria</taxon>
        <taxon>Enterobacterales</taxon>
        <taxon>Enterobacteriaceae</taxon>
        <taxon>Klebsiella/Raoultella group</taxon>
        <taxon>Klebsiella</taxon>
        <taxon>Klebsiella pneumoniae complex</taxon>
    </lineage>
</organism>
<dbReference type="AlphaFoldDB" id="Q6U673"/>
<sequence>MIASPRSSAGTALALLPWHHLRMCHNGERDSPYNYREKSAMPKVTLPAHQTGDFLVDYEEKVFEDVKAEPGQKALVTFHTVAFEGSIGFVNMLQATRLQRKGFATSILLYGPGVMLGVQRGFPTLGAEAFPGHQNYANQLTKFMSEGGKVYACRFALQALYGHGEPSLLEGIRPINPLDVLDLKLLHVRDNAVIIDTWTM</sequence>
<proteinExistence type="predicted"/>
<reference evidence="1" key="2">
    <citation type="journal article" date="2004" name="Gene">
        <title>Sequencing and analysis of the large virulence plasmid pLVPK of Klebsiella pneumoniae CG43.</title>
        <authorList>
            <person name="Chen Y.T."/>
            <person name="Chang H.Y."/>
            <person name="Lai Y.C."/>
            <person name="Pan C.C."/>
            <person name="Tsai S.F."/>
            <person name="Peng H.L."/>
        </authorList>
    </citation>
    <scope>NUCLEOTIDE SEQUENCE</scope>
    <source>
        <strain evidence="1">CG43</strain>
        <plasmid evidence="1">pLVPK</plasmid>
    </source>
</reference>
<dbReference type="NCBIfam" id="TIGR04044">
    <property type="entry name" value="MSMEG_0572_fam"/>
    <property type="match status" value="1"/>
</dbReference>
<dbReference type="SUPFAM" id="SSF75169">
    <property type="entry name" value="DsrEFH-like"/>
    <property type="match status" value="1"/>
</dbReference>
<name>Q6U673_KLEPN</name>
<dbReference type="Gene3D" id="3.40.1260.10">
    <property type="entry name" value="DsrEFH-like"/>
    <property type="match status" value="1"/>
</dbReference>
<evidence type="ECO:0008006" key="2">
    <source>
        <dbReference type="Google" id="ProtNLM"/>
    </source>
</evidence>
<evidence type="ECO:0000313" key="1">
    <source>
        <dbReference type="EMBL" id="AAR07648.1"/>
    </source>
</evidence>
<dbReference type="InterPro" id="IPR027396">
    <property type="entry name" value="DsrEFH-like"/>
</dbReference>
<geneLocation type="plasmid" evidence="1">
    <name>pLVPK</name>
</geneLocation>
<gene>
    <name evidence="1" type="ORF">LV043</name>
</gene>
<protein>
    <recommendedName>
        <fullName evidence="2">MSMEG_0572 family nitrogen starvation response protein</fullName>
    </recommendedName>
</protein>
<keyword evidence="1" id="KW-0614">Plasmid</keyword>